<dbReference type="OrthoDB" id="5835829at2759"/>
<dbReference type="InterPro" id="IPR002213">
    <property type="entry name" value="UDP_glucos_trans"/>
</dbReference>
<dbReference type="GO" id="GO:0080044">
    <property type="term" value="F:quercetin 7-O-glucosyltransferase activity"/>
    <property type="evidence" value="ECO:0007669"/>
    <property type="project" value="TreeGrafter"/>
</dbReference>
<name>A0A7J7NHB1_9MAGN</name>
<gene>
    <name evidence="3" type="ORF">GIB67_034941</name>
</gene>
<dbReference type="CDD" id="cd03784">
    <property type="entry name" value="GT1_Gtf-like"/>
    <property type="match status" value="1"/>
</dbReference>
<dbReference type="EMBL" id="JACGCM010000792">
    <property type="protein sequence ID" value="KAF6166390.1"/>
    <property type="molecule type" value="Genomic_DNA"/>
</dbReference>
<reference evidence="3 4" key="1">
    <citation type="journal article" date="2020" name="IScience">
        <title>Genome Sequencing of the Endangered Kingdonia uniflora (Circaeasteraceae, Ranunculales) Reveals Potential Mechanisms of Evolutionary Specialization.</title>
        <authorList>
            <person name="Sun Y."/>
            <person name="Deng T."/>
            <person name="Zhang A."/>
            <person name="Moore M.J."/>
            <person name="Landis J.B."/>
            <person name="Lin N."/>
            <person name="Zhang H."/>
            <person name="Zhang X."/>
            <person name="Huang J."/>
            <person name="Zhang X."/>
            <person name="Sun H."/>
            <person name="Wang H."/>
        </authorList>
    </citation>
    <scope>NUCLEOTIDE SEQUENCE [LARGE SCALE GENOMIC DNA]</scope>
    <source>
        <strain evidence="3">TB1705</strain>
        <tissue evidence="3">Leaf</tissue>
    </source>
</reference>
<dbReference type="AlphaFoldDB" id="A0A7J7NHB1"/>
<evidence type="ECO:0000313" key="4">
    <source>
        <dbReference type="Proteomes" id="UP000541444"/>
    </source>
</evidence>
<dbReference type="Proteomes" id="UP000541444">
    <property type="component" value="Unassembled WGS sequence"/>
</dbReference>
<proteinExistence type="inferred from homology"/>
<organism evidence="3 4">
    <name type="scientific">Kingdonia uniflora</name>
    <dbReference type="NCBI Taxonomy" id="39325"/>
    <lineage>
        <taxon>Eukaryota</taxon>
        <taxon>Viridiplantae</taxon>
        <taxon>Streptophyta</taxon>
        <taxon>Embryophyta</taxon>
        <taxon>Tracheophyta</taxon>
        <taxon>Spermatophyta</taxon>
        <taxon>Magnoliopsida</taxon>
        <taxon>Ranunculales</taxon>
        <taxon>Circaeasteraceae</taxon>
        <taxon>Kingdonia</taxon>
    </lineage>
</organism>
<dbReference type="PANTHER" id="PTHR11926">
    <property type="entry name" value="GLUCOSYL/GLUCURONOSYL TRANSFERASES"/>
    <property type="match status" value="1"/>
</dbReference>
<evidence type="ECO:0000256" key="2">
    <source>
        <dbReference type="ARBA" id="ARBA00022679"/>
    </source>
</evidence>
<dbReference type="GO" id="GO:0080043">
    <property type="term" value="F:quercetin 3-O-glucosyltransferase activity"/>
    <property type="evidence" value="ECO:0007669"/>
    <property type="project" value="TreeGrafter"/>
</dbReference>
<evidence type="ECO:0000313" key="3">
    <source>
        <dbReference type="EMBL" id="KAF6166390.1"/>
    </source>
</evidence>
<evidence type="ECO:0000256" key="1">
    <source>
        <dbReference type="ARBA" id="ARBA00009995"/>
    </source>
</evidence>
<protein>
    <submittedName>
        <fullName evidence="3">Uncharacterized protein</fullName>
    </submittedName>
</protein>
<sequence>MNMNMVHNHHFLLVTFAAQGHINPVIQFAKRLIRMGAQVTIATTIYAQRRMSKIPDGLTFSFFSDGFDDGFKHGEHEYQHYMSEIKRRGSESLSEKVLALAEEPRPVSCLVYTLLLPWVAEVARKHSIPSALLWIQPATVFDIYYYYFVEGYKDVLSNNIDDPSYSVKFPGLPTLTSPDLPSFFVASSAFSVILECFQEQFDELVREGTKQWVLVNTFDALEFDALRAIEKFNLIGVGPLLPSAFLDGKDPSDTCFGVDLFSVTKDYVEWLNTKEKSSVVYISFGSLTVLEKWQMD</sequence>
<dbReference type="SUPFAM" id="SSF53756">
    <property type="entry name" value="UDP-Glycosyltransferase/glycogen phosphorylase"/>
    <property type="match status" value="1"/>
</dbReference>
<comment type="caution">
    <text evidence="3">The sequence shown here is derived from an EMBL/GenBank/DDBJ whole genome shotgun (WGS) entry which is preliminary data.</text>
</comment>
<dbReference type="Gene3D" id="3.40.50.2000">
    <property type="entry name" value="Glycogen Phosphorylase B"/>
    <property type="match status" value="2"/>
</dbReference>
<accession>A0A7J7NHB1</accession>
<keyword evidence="2" id="KW-0808">Transferase</keyword>
<keyword evidence="4" id="KW-1185">Reference proteome</keyword>
<dbReference type="PANTHER" id="PTHR11926:SF1534">
    <property type="entry name" value="GLYCOSYLTRANSFERASE"/>
    <property type="match status" value="1"/>
</dbReference>
<comment type="similarity">
    <text evidence="1">Belongs to the UDP-glycosyltransferase family.</text>
</comment>